<evidence type="ECO:0000313" key="3">
    <source>
        <dbReference type="Proteomes" id="UP001482620"/>
    </source>
</evidence>
<protein>
    <submittedName>
        <fullName evidence="2">Uncharacterized protein</fullName>
    </submittedName>
</protein>
<proteinExistence type="predicted"/>
<evidence type="ECO:0000313" key="2">
    <source>
        <dbReference type="EMBL" id="MEQ2257573.1"/>
    </source>
</evidence>
<feature type="transmembrane region" description="Helical" evidence="1">
    <location>
        <begin position="58"/>
        <end position="77"/>
    </location>
</feature>
<organism evidence="2 3">
    <name type="scientific">Ilyodon furcidens</name>
    <name type="common">goldbreast splitfin</name>
    <dbReference type="NCBI Taxonomy" id="33524"/>
    <lineage>
        <taxon>Eukaryota</taxon>
        <taxon>Metazoa</taxon>
        <taxon>Chordata</taxon>
        <taxon>Craniata</taxon>
        <taxon>Vertebrata</taxon>
        <taxon>Euteleostomi</taxon>
        <taxon>Actinopterygii</taxon>
        <taxon>Neopterygii</taxon>
        <taxon>Teleostei</taxon>
        <taxon>Neoteleostei</taxon>
        <taxon>Acanthomorphata</taxon>
        <taxon>Ovalentaria</taxon>
        <taxon>Atherinomorphae</taxon>
        <taxon>Cyprinodontiformes</taxon>
        <taxon>Goodeidae</taxon>
        <taxon>Ilyodon</taxon>
    </lineage>
</organism>
<accession>A0ABV0VLH0</accession>
<keyword evidence="1" id="KW-0472">Membrane</keyword>
<feature type="transmembrane region" description="Helical" evidence="1">
    <location>
        <begin position="25"/>
        <end position="51"/>
    </location>
</feature>
<dbReference type="EMBL" id="JAHRIQ010111441">
    <property type="protein sequence ID" value="MEQ2257573.1"/>
    <property type="molecule type" value="Genomic_DNA"/>
</dbReference>
<reference evidence="2 3" key="1">
    <citation type="submission" date="2021-06" db="EMBL/GenBank/DDBJ databases">
        <authorList>
            <person name="Palmer J.M."/>
        </authorList>
    </citation>
    <scope>NUCLEOTIDE SEQUENCE [LARGE SCALE GENOMIC DNA]</scope>
    <source>
        <strain evidence="3">if_2019</strain>
        <tissue evidence="2">Muscle</tissue>
    </source>
</reference>
<evidence type="ECO:0000256" key="1">
    <source>
        <dbReference type="SAM" id="Phobius"/>
    </source>
</evidence>
<keyword evidence="3" id="KW-1185">Reference proteome</keyword>
<keyword evidence="1" id="KW-1133">Transmembrane helix</keyword>
<name>A0ABV0VLH0_9TELE</name>
<comment type="caution">
    <text evidence="2">The sequence shown here is derived from an EMBL/GenBank/DDBJ whole genome shotgun (WGS) entry which is preliminary data.</text>
</comment>
<sequence>MQEGSKTQGTTGFSLSQPNLPTPRLMVLVCLGLALSSVVVPFLPVVLAVFLAPGAPSLCLVAVVVVVLVVVVPPAALEAMGTAVLCCFLAGASRGRTWFVREGGLVTHLS</sequence>
<dbReference type="Proteomes" id="UP001482620">
    <property type="component" value="Unassembled WGS sequence"/>
</dbReference>
<keyword evidence="1" id="KW-0812">Transmembrane</keyword>
<gene>
    <name evidence="2" type="ORF">ILYODFUR_036107</name>
</gene>